<organism evidence="2 3">
    <name type="scientific">Luteipulveratus flavus</name>
    <dbReference type="NCBI Taxonomy" id="3031728"/>
    <lineage>
        <taxon>Bacteria</taxon>
        <taxon>Bacillati</taxon>
        <taxon>Actinomycetota</taxon>
        <taxon>Actinomycetes</taxon>
        <taxon>Micrococcales</taxon>
        <taxon>Dermacoccaceae</taxon>
        <taxon>Luteipulveratus</taxon>
    </lineage>
</organism>
<dbReference type="InterPro" id="IPR002575">
    <property type="entry name" value="Aminoglycoside_PTrfase"/>
</dbReference>
<dbReference type="InterPro" id="IPR011009">
    <property type="entry name" value="Kinase-like_dom_sf"/>
</dbReference>
<dbReference type="EMBL" id="JAROAV010000021">
    <property type="protein sequence ID" value="MDF8263724.1"/>
    <property type="molecule type" value="Genomic_DNA"/>
</dbReference>
<evidence type="ECO:0000259" key="1">
    <source>
        <dbReference type="PROSITE" id="PS50011"/>
    </source>
</evidence>
<reference evidence="2 3" key="1">
    <citation type="submission" date="2023-03" db="EMBL/GenBank/DDBJ databases">
        <title>YIM 133296 draft genome.</title>
        <authorList>
            <person name="Xiong L."/>
        </authorList>
    </citation>
    <scope>NUCLEOTIDE SEQUENCE [LARGE SCALE GENOMIC DNA]</scope>
    <source>
        <strain evidence="2 3">YIM 133296</strain>
    </source>
</reference>
<evidence type="ECO:0000313" key="3">
    <source>
        <dbReference type="Proteomes" id="UP001528912"/>
    </source>
</evidence>
<keyword evidence="3" id="KW-1185">Reference proteome</keyword>
<dbReference type="Proteomes" id="UP001528912">
    <property type="component" value="Unassembled WGS sequence"/>
</dbReference>
<dbReference type="PROSITE" id="PS50011">
    <property type="entry name" value="PROTEIN_KINASE_DOM"/>
    <property type="match status" value="1"/>
</dbReference>
<dbReference type="SUPFAM" id="SSF56112">
    <property type="entry name" value="Protein kinase-like (PK-like)"/>
    <property type="match status" value="1"/>
</dbReference>
<dbReference type="InterPro" id="IPR000719">
    <property type="entry name" value="Prot_kinase_dom"/>
</dbReference>
<dbReference type="RefSeq" id="WP_277191387.1">
    <property type="nucleotide sequence ID" value="NZ_JAROAV010000021.1"/>
</dbReference>
<protein>
    <submittedName>
        <fullName evidence="2">Aminoglycoside phosphotransferase family protein</fullName>
    </submittedName>
</protein>
<comment type="caution">
    <text evidence="2">The sequence shown here is derived from an EMBL/GenBank/DDBJ whole genome shotgun (WGS) entry which is preliminary data.</text>
</comment>
<dbReference type="Gene3D" id="3.90.1200.10">
    <property type="match status" value="1"/>
</dbReference>
<accession>A0ABT6C6M1</accession>
<gene>
    <name evidence="2" type="ORF">P4R38_05650</name>
</gene>
<dbReference type="Pfam" id="PF01636">
    <property type="entry name" value="APH"/>
    <property type="match status" value="1"/>
</dbReference>
<name>A0ABT6C6M1_9MICO</name>
<sequence length="309" mass="34214">MTQPRAVGVRQHYDQIPKQVRDWVDRTLGSSVVTTSGQIGGMSPGCAARIETADGQRAFVKAVGEEINADTVRLFRHELGILRLLPRVPYRPALLAEYDEDGWVAILLEDVEGRHPDLTDQQDADAVWDLVLRQTRELTPAPDGVQARSLADVTTLWAQRWDLLAADPGDCLPEWVDVPAAARIARGLPDRLVSEALCHWDIRDDNLLIRPTGEAVVVDWGMAVVGPWWADAFALCLEWVDLPAYDERIGALPGLTAEVERLLDDTLLTAAGAFAWKSRQPYPPSLPNLATFTRELADRMFAGVARRSP</sequence>
<feature type="domain" description="Protein kinase" evidence="1">
    <location>
        <begin position="33"/>
        <end position="309"/>
    </location>
</feature>
<proteinExistence type="predicted"/>
<evidence type="ECO:0000313" key="2">
    <source>
        <dbReference type="EMBL" id="MDF8263724.1"/>
    </source>
</evidence>